<organism evidence="1">
    <name type="scientific">Arundo donax</name>
    <name type="common">Giant reed</name>
    <name type="synonym">Donax arundinaceus</name>
    <dbReference type="NCBI Taxonomy" id="35708"/>
    <lineage>
        <taxon>Eukaryota</taxon>
        <taxon>Viridiplantae</taxon>
        <taxon>Streptophyta</taxon>
        <taxon>Embryophyta</taxon>
        <taxon>Tracheophyta</taxon>
        <taxon>Spermatophyta</taxon>
        <taxon>Magnoliopsida</taxon>
        <taxon>Liliopsida</taxon>
        <taxon>Poales</taxon>
        <taxon>Poaceae</taxon>
        <taxon>PACMAD clade</taxon>
        <taxon>Arundinoideae</taxon>
        <taxon>Arundineae</taxon>
        <taxon>Arundo</taxon>
    </lineage>
</organism>
<evidence type="ECO:0000313" key="1">
    <source>
        <dbReference type="EMBL" id="JAD54485.1"/>
    </source>
</evidence>
<reference evidence="1" key="2">
    <citation type="journal article" date="2015" name="Data Brief">
        <title>Shoot transcriptome of the giant reed, Arundo donax.</title>
        <authorList>
            <person name="Barrero R.A."/>
            <person name="Guerrero F.D."/>
            <person name="Moolhuijzen P."/>
            <person name="Goolsby J.A."/>
            <person name="Tidwell J."/>
            <person name="Bellgard S.E."/>
            <person name="Bellgard M.I."/>
        </authorList>
    </citation>
    <scope>NUCLEOTIDE SEQUENCE</scope>
    <source>
        <tissue evidence="1">Shoot tissue taken approximately 20 cm above the soil surface</tissue>
    </source>
</reference>
<reference evidence="1" key="1">
    <citation type="submission" date="2014-09" db="EMBL/GenBank/DDBJ databases">
        <authorList>
            <person name="Magalhaes I.L.F."/>
            <person name="Oliveira U."/>
            <person name="Santos F.R."/>
            <person name="Vidigal T.H.D.A."/>
            <person name="Brescovit A.D."/>
            <person name="Santos A.J."/>
        </authorList>
    </citation>
    <scope>NUCLEOTIDE SEQUENCE</scope>
    <source>
        <tissue evidence="1">Shoot tissue taken approximately 20 cm above the soil surface</tissue>
    </source>
</reference>
<dbReference type="EMBL" id="GBRH01243410">
    <property type="protein sequence ID" value="JAD54485.1"/>
    <property type="molecule type" value="Transcribed_RNA"/>
</dbReference>
<protein>
    <submittedName>
        <fullName evidence="1">Uncharacterized protein</fullName>
    </submittedName>
</protein>
<accession>A0A0A9AZX5</accession>
<dbReference type="AlphaFoldDB" id="A0A0A9AZX5"/>
<sequence length="56" mass="5624">MAPSVDGVLMGALLKAGALQGVVEARVPGSRCLMKSVQSLLEPHHLSSPATANLGG</sequence>
<name>A0A0A9AZX5_ARUDO</name>
<proteinExistence type="predicted"/>